<evidence type="ECO:0000256" key="1">
    <source>
        <dbReference type="SAM" id="MobiDB-lite"/>
    </source>
</evidence>
<sequence length="50" mass="5770">MEEVIKDKIKGSPEKKQNGKDETNQSQDTITNKEPIETKDPFLKPLLEQK</sequence>
<name>A0A9W4SNL0_9GLOM</name>
<protein>
    <submittedName>
        <fullName evidence="2">15048_t:CDS:1</fullName>
    </submittedName>
</protein>
<feature type="region of interest" description="Disordered" evidence="1">
    <location>
        <begin position="1"/>
        <end position="50"/>
    </location>
</feature>
<evidence type="ECO:0000313" key="3">
    <source>
        <dbReference type="Proteomes" id="UP001153678"/>
    </source>
</evidence>
<keyword evidence="3" id="KW-1185">Reference proteome</keyword>
<organism evidence="2 3">
    <name type="scientific">Funneliformis geosporum</name>
    <dbReference type="NCBI Taxonomy" id="1117311"/>
    <lineage>
        <taxon>Eukaryota</taxon>
        <taxon>Fungi</taxon>
        <taxon>Fungi incertae sedis</taxon>
        <taxon>Mucoromycota</taxon>
        <taxon>Glomeromycotina</taxon>
        <taxon>Glomeromycetes</taxon>
        <taxon>Glomerales</taxon>
        <taxon>Glomeraceae</taxon>
        <taxon>Funneliformis</taxon>
    </lineage>
</organism>
<comment type="caution">
    <text evidence="2">The sequence shown here is derived from an EMBL/GenBank/DDBJ whole genome shotgun (WGS) entry which is preliminary data.</text>
</comment>
<feature type="compositionally biased region" description="Basic and acidic residues" evidence="1">
    <location>
        <begin position="34"/>
        <end position="50"/>
    </location>
</feature>
<feature type="compositionally biased region" description="Basic and acidic residues" evidence="1">
    <location>
        <begin position="1"/>
        <end position="23"/>
    </location>
</feature>
<dbReference type="EMBL" id="CAMKVN010001431">
    <property type="protein sequence ID" value="CAI2175943.1"/>
    <property type="molecule type" value="Genomic_DNA"/>
</dbReference>
<accession>A0A9W4SNL0</accession>
<evidence type="ECO:0000313" key="2">
    <source>
        <dbReference type="EMBL" id="CAI2175943.1"/>
    </source>
</evidence>
<proteinExistence type="predicted"/>
<gene>
    <name evidence="2" type="ORF">FWILDA_LOCUS7343</name>
</gene>
<dbReference type="Proteomes" id="UP001153678">
    <property type="component" value="Unassembled WGS sequence"/>
</dbReference>
<dbReference type="AlphaFoldDB" id="A0A9W4SNL0"/>
<reference evidence="2" key="1">
    <citation type="submission" date="2022-08" db="EMBL/GenBank/DDBJ databases">
        <authorList>
            <person name="Kallberg Y."/>
            <person name="Tangrot J."/>
            <person name="Rosling A."/>
        </authorList>
    </citation>
    <scope>NUCLEOTIDE SEQUENCE</scope>
    <source>
        <strain evidence="2">Wild A</strain>
    </source>
</reference>